<dbReference type="Proteomes" id="UP000248806">
    <property type="component" value="Unassembled WGS sequence"/>
</dbReference>
<reference evidence="3 4" key="1">
    <citation type="submission" date="2018-06" db="EMBL/GenBank/DDBJ databases">
        <title>Genomic Encyclopedia of Archaeal and Bacterial Type Strains, Phase II (KMG-II): from individual species to whole genera.</title>
        <authorList>
            <person name="Goeker M."/>
        </authorList>
    </citation>
    <scope>NUCLEOTIDE SEQUENCE [LARGE SCALE GENOMIC DNA]</scope>
    <source>
        <strain evidence="3 4">ATCC BAA-1881</strain>
    </source>
</reference>
<dbReference type="PANTHER" id="PTHR39159:SF1">
    <property type="entry name" value="UPF0374 PROTEIN YGAC"/>
    <property type="match status" value="1"/>
</dbReference>
<evidence type="ECO:0000256" key="1">
    <source>
        <dbReference type="ARBA" id="ARBA00022801"/>
    </source>
</evidence>
<name>A0A326UBP2_THEHA</name>
<evidence type="ECO:0000313" key="3">
    <source>
        <dbReference type="EMBL" id="PZW32989.1"/>
    </source>
</evidence>
<dbReference type="PANTHER" id="PTHR39159">
    <property type="match status" value="1"/>
</dbReference>
<sequence>MYTVIKCDPKGEEKIRYQGELHAQLSNGIVIQAYWTFPTKELGYTRFEPGDSFLEYYYTDRWFNIFDIAGAEGERKGWYCNIVEPAMIKGNCVRQADLYLDVWVTPDGEYLVLDEDEFTADTTLSATQRKGARQGLQELLHLITNKQDIFTAISR</sequence>
<dbReference type="GO" id="GO:0016787">
    <property type="term" value="F:hydrolase activity"/>
    <property type="evidence" value="ECO:0007669"/>
    <property type="project" value="UniProtKB-KW"/>
</dbReference>
<evidence type="ECO:0000313" key="4">
    <source>
        <dbReference type="Proteomes" id="UP000248806"/>
    </source>
</evidence>
<protein>
    <recommendedName>
        <fullName evidence="2">DUF402 domain-containing protein</fullName>
    </recommendedName>
</protein>
<comment type="caution">
    <text evidence="3">The sequence shown here is derived from an EMBL/GenBank/DDBJ whole genome shotgun (WGS) entry which is preliminary data.</text>
</comment>
<dbReference type="EMBL" id="QKUF01000003">
    <property type="protein sequence ID" value="PZW32989.1"/>
    <property type="molecule type" value="Genomic_DNA"/>
</dbReference>
<organism evidence="3 4">
    <name type="scientific">Thermosporothrix hazakensis</name>
    <dbReference type="NCBI Taxonomy" id="644383"/>
    <lineage>
        <taxon>Bacteria</taxon>
        <taxon>Bacillati</taxon>
        <taxon>Chloroflexota</taxon>
        <taxon>Ktedonobacteria</taxon>
        <taxon>Ktedonobacterales</taxon>
        <taxon>Thermosporotrichaceae</taxon>
        <taxon>Thermosporothrix</taxon>
    </lineage>
</organism>
<dbReference type="Pfam" id="PF04167">
    <property type="entry name" value="DUF402"/>
    <property type="match status" value="1"/>
</dbReference>
<keyword evidence="4" id="KW-1185">Reference proteome</keyword>
<proteinExistence type="predicted"/>
<accession>A0A326UBP2</accession>
<dbReference type="AlphaFoldDB" id="A0A326UBP2"/>
<dbReference type="Gene3D" id="2.40.380.10">
    <property type="entry name" value="FomD-like"/>
    <property type="match status" value="1"/>
</dbReference>
<feature type="domain" description="DUF402" evidence="2">
    <location>
        <begin position="42"/>
        <end position="147"/>
    </location>
</feature>
<keyword evidence="1" id="KW-0378">Hydrolase</keyword>
<dbReference type="InterPro" id="IPR050212">
    <property type="entry name" value="Ntdp-like"/>
</dbReference>
<dbReference type="SUPFAM" id="SSF159234">
    <property type="entry name" value="FomD-like"/>
    <property type="match status" value="1"/>
</dbReference>
<dbReference type="RefSeq" id="WP_170142435.1">
    <property type="nucleotide sequence ID" value="NZ_BIFX01000001.1"/>
</dbReference>
<gene>
    <name evidence="3" type="ORF">EI42_01535</name>
</gene>
<dbReference type="InterPro" id="IPR035930">
    <property type="entry name" value="FomD-like_sf"/>
</dbReference>
<dbReference type="InterPro" id="IPR007295">
    <property type="entry name" value="DUF402"/>
</dbReference>
<evidence type="ECO:0000259" key="2">
    <source>
        <dbReference type="Pfam" id="PF04167"/>
    </source>
</evidence>